<dbReference type="FunFam" id="1.10.510.10:FF:000420">
    <property type="entry name" value="Guanylate cyclase"/>
    <property type="match status" value="1"/>
</dbReference>
<protein>
    <recommendedName>
        <fullName evidence="3 16">Guanylate cyclase</fullName>
        <ecNumber evidence="3 16">4.6.1.2</ecNumber>
    </recommendedName>
</protein>
<sequence length="1784" mass="201419">MQLAREIIPQHANYKMLPNVRRGEQRRMQKEKFTMADKNADIGVQCKPTMVLETEIAKKWVNGQDRGKATETVCDNNALARDSLVKDENNQPSSPLTPYQYYANERLGVLTYIDVHDNKGINIITKPKDPLTQTEINGKPKIFPCHCKDCKYVDICKAKQRLEIHRSNKAAAKVQPHHHKQQPKQLHNKFPYSIISIHPPGWVTAGKYSHLMPPRQYQSPSCAHLSIHFPKLYDLINLICMLLLTMWLCHYTLQLPMPVAAGCRDEPSRSCEAICRPKWLQADNAKHFEDALHLPTHPSPAHTPPALRHRLDAAYANSFQDYDCRIRALVLLPDNDTYLTSLRRVVPILKVAEQYIHQSGLLPSFVSFNWMPHDDKCDAAFAMVNVMDGIVKNCAHAIFGPTCDYGLAGVGRITKYFNGNGTPLITVGGATFDFESKKTSCADEFYMLLRTGVLSFRAISDLTISVMKSYKWSRSIFFYDRDGQRCVAGQHTCFLMMKTLGEQMRKENMIFSQHWISRDHKRRHAEMIREIGNKHSVIIMCADPQSIRKIMLTAEELNMIDSGEYVFINIELFSRVPYLTSQPWYDKNDTAENNERARKAYTAMLTVTPKQPDDEEYTKVSNEIKAIAEAKYNYTFHDNEPISVFVTSFFDGVLLYANALNDSIREDPSVLTRPINGTDMVRRMWNRSFMGITGNVTIDGNGDRISAYSLLDMNPTTGRFEIVAHFQHNKLEYVPGKTIHWSGNRLEPPLDRPVCGYDGSLCPDNSLPGYAILSLVLGVVVVIMSVCFFFGYRHYKSEAEINSMAWRVSKDDVIFHNSAGRCFRGSLHSLVKHNSQMTLMSDDMGSLSGDRQIFIPVGLFRGCKVAIKTVDERNSITLTRSLMLELKRMKDLQHDHLVKFFGACLEPSKSFILTEYCPKGSLQDILENEQFQLDWMFKLSLMHDIVRGMQFLHNSDIKSHGNLKSSNCVVDSRFVLKICDFGLHTLRRVTADKDNDVENCNSHSYWSKLLWTAPELLKMENNRPPEGTQKGDVYSFAIIVHEISTRQGPFYLGKLDEKSPQDIIYLVKGYPHLLQTPFRPQLAEIPRDYKEINGVMQKCWSEDPTERPDFNSLKSIIRNINKDNETGHIVDNLLKRMEQYANNLEELVEERTQDYIEEKKKCEKLLYQLLPQSVAAQLISGEPVVAETFDQVTIYFSDIVGFTAISAESTPMQVVQFLNDLYTCFDSIVENFDVYKVETIGDAYMVVSGLPIRNDNQHSREIARLALALLEAVHNFKIHHRPNDRLKLRIGLHTGACVAGVVGLKMPRYCLFGDTVNTASRMESNGEALKIHISEKTKIALDAFGTFITTKRGFVPMKGKGEMLTYWLEGEIPKVETPISPQKLMLSRRSSLKQVARMGLLHKQNSEALPFPANYQLQQQLDLERSVSRQNSPNLRVKRKISSSSPKLNGSDFKTDDFYNYLGMNAKNSMKLSPPHSDIYSSRSLKDDPKEGCWEMANFRLPLSGALKTHNNSKHSYTQLSSTQSNSNLTGLLQPAASRLRMKNSPTISSLMNNSETASLGSSTRIKFNVSETPEETQNLVSSNVYEDDEGEAEAEAVASRVSKREAPKAERKSVVIMSPFSNGEHFQRTQTPPATLMNHNELTATANHGQPHQQNHQQTNAGPLYPPLNAINTSLSNSKPAMGVGHTNNLVQANNCKNINQYFANNSSNTPRGADIEDDEVALTSPPFPISDEGGGNVANVGSCGNATTVTAPVHNRHINHKHHQSAPSSNAVTQPLLAKINS</sequence>
<name>A0A1I8PRN8_STOCA</name>
<dbReference type="InterPro" id="IPR001828">
    <property type="entry name" value="ANF_lig-bd_rcpt"/>
</dbReference>
<keyword evidence="8" id="KW-1133">Transmembrane helix</keyword>
<dbReference type="Gene3D" id="1.10.510.10">
    <property type="entry name" value="Transferase(Phosphotransferase) domain 1"/>
    <property type="match status" value="1"/>
</dbReference>
<comment type="catalytic activity">
    <reaction evidence="1 16">
        <text>GTP = 3',5'-cyclic GMP + diphosphate</text>
        <dbReference type="Rhea" id="RHEA:13665"/>
        <dbReference type="ChEBI" id="CHEBI:33019"/>
        <dbReference type="ChEBI" id="CHEBI:37565"/>
        <dbReference type="ChEBI" id="CHEBI:57746"/>
        <dbReference type="EC" id="4.6.1.2"/>
    </reaction>
</comment>
<dbReference type="InterPro" id="IPR028082">
    <property type="entry name" value="Peripla_BP_I"/>
</dbReference>
<dbReference type="InterPro" id="IPR011009">
    <property type="entry name" value="Kinase-like_dom_sf"/>
</dbReference>
<evidence type="ECO:0000256" key="5">
    <source>
        <dbReference type="ARBA" id="ARBA00022692"/>
    </source>
</evidence>
<keyword evidence="11" id="KW-0675">Receptor</keyword>
<dbReference type="CDD" id="cd14042">
    <property type="entry name" value="PK_GC-A_B"/>
    <property type="match status" value="1"/>
</dbReference>
<dbReference type="SUPFAM" id="SSF55073">
    <property type="entry name" value="Nucleotide cyclase"/>
    <property type="match status" value="1"/>
</dbReference>
<proteinExistence type="inferred from homology"/>
<keyword evidence="6" id="KW-0732">Signal</keyword>
<evidence type="ECO:0000256" key="15">
    <source>
        <dbReference type="RuleBase" id="RU000405"/>
    </source>
</evidence>
<dbReference type="PROSITE" id="PS50011">
    <property type="entry name" value="PROTEIN_KINASE_DOM"/>
    <property type="match status" value="1"/>
</dbReference>
<dbReference type="EC" id="4.6.1.2" evidence="3 16"/>
<dbReference type="EnsemblMetazoa" id="SCAU010453-RA">
    <property type="protein sequence ID" value="SCAU010453-PA"/>
    <property type="gene ID" value="SCAU010453"/>
</dbReference>
<dbReference type="OrthoDB" id="302535at2759"/>
<dbReference type="GO" id="GO:0007168">
    <property type="term" value="P:receptor guanylyl cyclase signaling pathway"/>
    <property type="evidence" value="ECO:0007669"/>
    <property type="project" value="TreeGrafter"/>
</dbReference>
<dbReference type="InterPro" id="IPR001170">
    <property type="entry name" value="ANPR/GUC"/>
</dbReference>
<dbReference type="PRINTS" id="PR00255">
    <property type="entry name" value="NATPEPTIDER"/>
</dbReference>
<feature type="compositionally biased region" description="Acidic residues" evidence="18">
    <location>
        <begin position="1586"/>
        <end position="1595"/>
    </location>
</feature>
<keyword evidence="17" id="KW-0175">Coiled coil</keyword>
<dbReference type="GO" id="GO:0001653">
    <property type="term" value="F:peptide receptor activity"/>
    <property type="evidence" value="ECO:0007669"/>
    <property type="project" value="TreeGrafter"/>
</dbReference>
<dbReference type="GO" id="GO:0005886">
    <property type="term" value="C:plasma membrane"/>
    <property type="evidence" value="ECO:0007669"/>
    <property type="project" value="UniProtKB-SubCell"/>
</dbReference>
<keyword evidence="22" id="KW-1185">Reference proteome</keyword>
<dbReference type="InterPro" id="IPR050401">
    <property type="entry name" value="Cyclic_nucleotide_synthase"/>
</dbReference>
<evidence type="ECO:0000256" key="6">
    <source>
        <dbReference type="ARBA" id="ARBA00022729"/>
    </source>
</evidence>
<evidence type="ECO:0000256" key="16">
    <source>
        <dbReference type="RuleBase" id="RU003431"/>
    </source>
</evidence>
<keyword evidence="5" id="KW-0812">Transmembrane</keyword>
<dbReference type="InterPro" id="IPR018297">
    <property type="entry name" value="A/G_cyclase_CS"/>
</dbReference>
<evidence type="ECO:0000256" key="3">
    <source>
        <dbReference type="ARBA" id="ARBA00012202"/>
    </source>
</evidence>
<dbReference type="SUPFAM" id="SSF53822">
    <property type="entry name" value="Periplasmic binding protein-like I"/>
    <property type="match status" value="1"/>
</dbReference>
<evidence type="ECO:0000256" key="11">
    <source>
        <dbReference type="ARBA" id="ARBA00023170"/>
    </source>
</evidence>
<evidence type="ECO:0000256" key="4">
    <source>
        <dbReference type="ARBA" id="ARBA00022475"/>
    </source>
</evidence>
<dbReference type="Gene3D" id="3.30.70.1230">
    <property type="entry name" value="Nucleotide cyclase"/>
    <property type="match status" value="1"/>
</dbReference>
<dbReference type="GO" id="GO:0035556">
    <property type="term" value="P:intracellular signal transduction"/>
    <property type="evidence" value="ECO:0007669"/>
    <property type="project" value="InterPro"/>
</dbReference>
<dbReference type="STRING" id="35570.A0A1I8PRN8"/>
<dbReference type="SUPFAM" id="SSF56112">
    <property type="entry name" value="Protein kinase-like (PK-like)"/>
    <property type="match status" value="1"/>
</dbReference>
<evidence type="ECO:0000256" key="14">
    <source>
        <dbReference type="ARBA" id="ARBA00023293"/>
    </source>
</evidence>
<evidence type="ECO:0000256" key="9">
    <source>
        <dbReference type="ARBA" id="ARBA00023134"/>
    </source>
</evidence>
<dbReference type="CDD" id="cd07302">
    <property type="entry name" value="CHD"/>
    <property type="match status" value="1"/>
</dbReference>
<accession>A0A1I8PRN8</accession>
<dbReference type="FunFam" id="3.30.70.1230:FF:000004">
    <property type="entry name" value="Guanylate cyclase"/>
    <property type="match status" value="1"/>
</dbReference>
<dbReference type="InterPro" id="IPR001054">
    <property type="entry name" value="A/G_cyclase"/>
</dbReference>
<dbReference type="Proteomes" id="UP000095300">
    <property type="component" value="Unassembled WGS sequence"/>
</dbReference>
<feature type="coiled-coil region" evidence="17">
    <location>
        <begin position="1130"/>
        <end position="1161"/>
    </location>
</feature>
<keyword evidence="12" id="KW-0325">Glycoprotein</keyword>
<evidence type="ECO:0000256" key="17">
    <source>
        <dbReference type="SAM" id="Coils"/>
    </source>
</evidence>
<dbReference type="PROSITE" id="PS50125">
    <property type="entry name" value="GUANYLATE_CYCLASE_2"/>
    <property type="match status" value="1"/>
</dbReference>
<dbReference type="GO" id="GO:0004672">
    <property type="term" value="F:protein kinase activity"/>
    <property type="evidence" value="ECO:0007669"/>
    <property type="project" value="InterPro"/>
</dbReference>
<reference evidence="21" key="1">
    <citation type="submission" date="2020-05" db="UniProtKB">
        <authorList>
            <consortium name="EnsemblMetazoa"/>
        </authorList>
    </citation>
    <scope>IDENTIFICATION</scope>
    <source>
        <strain evidence="21">USDA</strain>
    </source>
</reference>
<evidence type="ECO:0000256" key="12">
    <source>
        <dbReference type="ARBA" id="ARBA00023180"/>
    </source>
</evidence>
<dbReference type="Pfam" id="PF01094">
    <property type="entry name" value="ANF_receptor"/>
    <property type="match status" value="1"/>
</dbReference>
<organism evidence="21 22">
    <name type="scientific">Stomoxys calcitrans</name>
    <name type="common">Stable fly</name>
    <name type="synonym">Conops calcitrans</name>
    <dbReference type="NCBI Taxonomy" id="35570"/>
    <lineage>
        <taxon>Eukaryota</taxon>
        <taxon>Metazoa</taxon>
        <taxon>Ecdysozoa</taxon>
        <taxon>Arthropoda</taxon>
        <taxon>Hexapoda</taxon>
        <taxon>Insecta</taxon>
        <taxon>Pterygota</taxon>
        <taxon>Neoptera</taxon>
        <taxon>Endopterygota</taxon>
        <taxon>Diptera</taxon>
        <taxon>Brachycera</taxon>
        <taxon>Muscomorpha</taxon>
        <taxon>Muscoidea</taxon>
        <taxon>Muscidae</taxon>
        <taxon>Stomoxys</taxon>
    </lineage>
</organism>
<dbReference type="Pfam" id="PF00211">
    <property type="entry name" value="Guanylate_cyc"/>
    <property type="match status" value="1"/>
</dbReference>
<keyword evidence="13 15" id="KW-0456">Lyase</keyword>
<feature type="region of interest" description="Disordered" evidence="18">
    <location>
        <begin position="1586"/>
        <end position="1606"/>
    </location>
</feature>
<evidence type="ECO:0000259" key="19">
    <source>
        <dbReference type="PROSITE" id="PS50011"/>
    </source>
</evidence>
<keyword evidence="7" id="KW-0547">Nucleotide-binding</keyword>
<dbReference type="GO" id="GO:0005525">
    <property type="term" value="F:GTP binding"/>
    <property type="evidence" value="ECO:0007669"/>
    <property type="project" value="UniProtKB-KW"/>
</dbReference>
<evidence type="ECO:0000256" key="7">
    <source>
        <dbReference type="ARBA" id="ARBA00022741"/>
    </source>
</evidence>
<dbReference type="VEuPathDB" id="VectorBase:SCAU010453"/>
<feature type="region of interest" description="Disordered" evidence="18">
    <location>
        <begin position="1762"/>
        <end position="1784"/>
    </location>
</feature>
<dbReference type="PROSITE" id="PS00452">
    <property type="entry name" value="GUANYLATE_CYCLASE_1"/>
    <property type="match status" value="1"/>
</dbReference>
<evidence type="ECO:0000259" key="20">
    <source>
        <dbReference type="PROSITE" id="PS50125"/>
    </source>
</evidence>
<dbReference type="GO" id="GO:0004383">
    <property type="term" value="F:guanylate cyclase activity"/>
    <property type="evidence" value="ECO:0007669"/>
    <property type="project" value="UniProtKB-EC"/>
</dbReference>
<dbReference type="InterPro" id="IPR000719">
    <property type="entry name" value="Prot_kinase_dom"/>
</dbReference>
<evidence type="ECO:0000256" key="8">
    <source>
        <dbReference type="ARBA" id="ARBA00022989"/>
    </source>
</evidence>
<dbReference type="GO" id="GO:0004016">
    <property type="term" value="F:adenylate cyclase activity"/>
    <property type="evidence" value="ECO:0007669"/>
    <property type="project" value="TreeGrafter"/>
</dbReference>
<evidence type="ECO:0000313" key="22">
    <source>
        <dbReference type="Proteomes" id="UP000095300"/>
    </source>
</evidence>
<dbReference type="GO" id="GO:0005524">
    <property type="term" value="F:ATP binding"/>
    <property type="evidence" value="ECO:0007669"/>
    <property type="project" value="InterPro"/>
</dbReference>
<feature type="region of interest" description="Disordered" evidence="18">
    <location>
        <begin position="1427"/>
        <end position="1448"/>
    </location>
</feature>
<feature type="domain" description="Protein kinase" evidence="19">
    <location>
        <begin position="808"/>
        <end position="1117"/>
    </location>
</feature>
<comment type="similarity">
    <text evidence="15">Belongs to the adenylyl cyclase class-4/guanylyl cyclase family.</text>
</comment>
<gene>
    <name evidence="21" type="primary">106081887</name>
</gene>
<keyword evidence="14 16" id="KW-0141">cGMP biosynthesis</keyword>
<dbReference type="PANTHER" id="PTHR11920">
    <property type="entry name" value="GUANYLYL CYCLASE"/>
    <property type="match status" value="1"/>
</dbReference>
<keyword evidence="10" id="KW-0472">Membrane</keyword>
<dbReference type="InterPro" id="IPR001245">
    <property type="entry name" value="Ser-Thr/Tyr_kinase_cat_dom"/>
</dbReference>
<dbReference type="PANTHER" id="PTHR11920:SF494">
    <property type="entry name" value="ATRIAL NATRIURETIC PEPTIDE RECEPTOR 2"/>
    <property type="match status" value="1"/>
</dbReference>
<dbReference type="SMART" id="SM00044">
    <property type="entry name" value="CYCc"/>
    <property type="match status" value="1"/>
</dbReference>
<keyword evidence="9" id="KW-0342">GTP-binding</keyword>
<evidence type="ECO:0000256" key="2">
    <source>
        <dbReference type="ARBA" id="ARBA00004251"/>
    </source>
</evidence>
<evidence type="ECO:0000256" key="18">
    <source>
        <dbReference type="SAM" id="MobiDB-lite"/>
    </source>
</evidence>
<evidence type="ECO:0000313" key="21">
    <source>
        <dbReference type="EnsemblMetazoa" id="SCAU010453-PA"/>
    </source>
</evidence>
<dbReference type="Gene3D" id="3.40.50.2300">
    <property type="match status" value="2"/>
</dbReference>
<evidence type="ECO:0000256" key="13">
    <source>
        <dbReference type="ARBA" id="ARBA00023239"/>
    </source>
</evidence>
<dbReference type="FunFam" id="3.40.50.2300:FF:000371">
    <property type="entry name" value="Guanylate cyclase"/>
    <property type="match status" value="1"/>
</dbReference>
<keyword evidence="4" id="KW-1003">Cell membrane</keyword>
<evidence type="ECO:0000256" key="1">
    <source>
        <dbReference type="ARBA" id="ARBA00001436"/>
    </source>
</evidence>
<dbReference type="InterPro" id="IPR029787">
    <property type="entry name" value="Nucleotide_cyclase"/>
</dbReference>
<dbReference type="Pfam" id="PF07714">
    <property type="entry name" value="PK_Tyr_Ser-Thr"/>
    <property type="match status" value="1"/>
</dbReference>
<comment type="subcellular location">
    <subcellularLocation>
        <location evidence="2">Cell membrane</location>
        <topology evidence="2">Single-pass type I membrane protein</topology>
    </subcellularLocation>
</comment>
<evidence type="ECO:0000256" key="10">
    <source>
        <dbReference type="ARBA" id="ARBA00023136"/>
    </source>
</evidence>
<feature type="domain" description="Guanylate cyclase" evidence="20">
    <location>
        <begin position="1193"/>
        <end position="1323"/>
    </location>
</feature>